<reference evidence="2" key="2">
    <citation type="submission" date="2012-06" db="EMBL/GenBank/DDBJ databases">
        <authorList>
            <person name="Yu Y."/>
            <person name="Currie J."/>
            <person name="Lomeli R."/>
            <person name="Angelova A."/>
            <person name="Collura K."/>
            <person name="Wissotski M."/>
            <person name="Campos D."/>
            <person name="Kudrna D."/>
            <person name="Golser W."/>
            <person name="Ashely E."/>
            <person name="Descour A."/>
            <person name="Fernandes J."/>
            <person name="Soderlund C."/>
            <person name="Walbot V."/>
        </authorList>
    </citation>
    <scope>NUCLEOTIDE SEQUENCE</scope>
    <source>
        <strain evidence="2">B73</strain>
    </source>
</reference>
<organism evidence="2">
    <name type="scientific">Zea mays</name>
    <name type="common">Maize</name>
    <dbReference type="NCBI Taxonomy" id="4577"/>
    <lineage>
        <taxon>Eukaryota</taxon>
        <taxon>Viridiplantae</taxon>
        <taxon>Streptophyta</taxon>
        <taxon>Embryophyta</taxon>
        <taxon>Tracheophyta</taxon>
        <taxon>Spermatophyta</taxon>
        <taxon>Magnoliopsida</taxon>
        <taxon>Liliopsida</taxon>
        <taxon>Poales</taxon>
        <taxon>Poaceae</taxon>
        <taxon>PACMAD clade</taxon>
        <taxon>Panicoideae</taxon>
        <taxon>Andropogonodae</taxon>
        <taxon>Andropogoneae</taxon>
        <taxon>Tripsacinae</taxon>
        <taxon>Zea</taxon>
    </lineage>
</organism>
<reference evidence="2" key="1">
    <citation type="journal article" date="2009" name="PLoS Genet.">
        <title>Sequencing, mapping, and analysis of 27,455 maize full-length cDNAs.</title>
        <authorList>
            <person name="Soderlund C."/>
            <person name="Descour A."/>
            <person name="Kudrna D."/>
            <person name="Bomhoff M."/>
            <person name="Boyd L."/>
            <person name="Currie J."/>
            <person name="Angelova A."/>
            <person name="Collura K."/>
            <person name="Wissotski M."/>
            <person name="Ashley E."/>
            <person name="Morrow D."/>
            <person name="Fernandes J."/>
            <person name="Walbot V."/>
            <person name="Yu Y."/>
        </authorList>
    </citation>
    <scope>NUCLEOTIDE SEQUENCE</scope>
    <source>
        <strain evidence="2">B73</strain>
    </source>
</reference>
<protein>
    <submittedName>
        <fullName evidence="2">Uncharacterized protein</fullName>
    </submittedName>
</protein>
<proteinExistence type="evidence at transcript level"/>
<dbReference type="EMBL" id="BT068766">
    <property type="protein sequence ID" value="ACN35663.1"/>
    <property type="molecule type" value="mRNA"/>
</dbReference>
<name>C0PKE7_MAIZE</name>
<evidence type="ECO:0000256" key="1">
    <source>
        <dbReference type="SAM" id="MobiDB-lite"/>
    </source>
</evidence>
<evidence type="ECO:0000313" key="2">
    <source>
        <dbReference type="EMBL" id="ACN35663.1"/>
    </source>
</evidence>
<sequence length="120" mass="13363">MDPSTKLSSHEIPYSFNAPFTTGHASCRYFSRYWGKRVEKELTSSMPPSFQAGSNLSIFQRSMLGSSSHGLGLSCFPFRRQFFPSAGAAAAFASSSDMAEKKEGLLSAGPSRNWRRKRRR</sequence>
<accession>C0PKE7</accession>
<feature type="region of interest" description="Disordered" evidence="1">
    <location>
        <begin position="97"/>
        <end position="120"/>
    </location>
</feature>
<dbReference type="AlphaFoldDB" id="C0PKE7"/>